<comment type="caution">
    <text evidence="4">The sequence shown here is derived from an EMBL/GenBank/DDBJ whole genome shotgun (WGS) entry which is preliminary data.</text>
</comment>
<dbReference type="RefSeq" id="WP_160587380.1">
    <property type="nucleotide sequence ID" value="NZ_BMHN01000001.1"/>
</dbReference>
<gene>
    <name evidence="4" type="ORF">GTQ45_06535</name>
</gene>
<name>A0A845QAY0_9HYPH</name>
<dbReference type="InterPro" id="IPR029045">
    <property type="entry name" value="ClpP/crotonase-like_dom_sf"/>
</dbReference>
<evidence type="ECO:0000256" key="2">
    <source>
        <dbReference type="RuleBase" id="RU003707"/>
    </source>
</evidence>
<dbReference type="GeneID" id="300655150"/>
<dbReference type="EMBL" id="WXYQ01000005">
    <property type="protein sequence ID" value="NBG95386.1"/>
    <property type="molecule type" value="Genomic_DNA"/>
</dbReference>
<keyword evidence="4" id="KW-0413">Isomerase</keyword>
<comment type="similarity">
    <text evidence="1 2">Belongs to the enoyl-CoA hydratase/isomerase family.</text>
</comment>
<dbReference type="AlphaFoldDB" id="A0A845QAY0"/>
<proteinExistence type="inferred from homology"/>
<protein>
    <submittedName>
        <fullName evidence="4">Enoyl-CoA hydratase/isomerase family protein</fullName>
    </submittedName>
</protein>
<evidence type="ECO:0000313" key="5">
    <source>
        <dbReference type="Proteomes" id="UP000470384"/>
    </source>
</evidence>
<dbReference type="CDD" id="cd06558">
    <property type="entry name" value="crotonase-like"/>
    <property type="match status" value="1"/>
</dbReference>
<dbReference type="InterPro" id="IPR018376">
    <property type="entry name" value="Enoyl-CoA_hyd/isom_CS"/>
</dbReference>
<accession>A0A845QAY0</accession>
<dbReference type="PROSITE" id="PS00166">
    <property type="entry name" value="ENOYL_COA_HYDRATASE"/>
    <property type="match status" value="1"/>
</dbReference>
<dbReference type="Gene3D" id="1.10.12.10">
    <property type="entry name" value="Lyase 2-enoyl-coa Hydratase, Chain A, domain 2"/>
    <property type="match status" value="1"/>
</dbReference>
<dbReference type="PANTHER" id="PTHR43459:SF3">
    <property type="entry name" value="ENOYL-COA HYDRATASE ECHA15 (ENOYL HYDRASE) (UNSATURATED ACYL-COA HYDRATASE) (CROTONASE)-RELATED"/>
    <property type="match status" value="1"/>
</dbReference>
<keyword evidence="5" id="KW-1185">Reference proteome</keyword>
<dbReference type="Gene3D" id="3.90.226.10">
    <property type="entry name" value="2-enoyl-CoA Hydratase, Chain A, domain 1"/>
    <property type="match status" value="1"/>
</dbReference>
<evidence type="ECO:0000256" key="1">
    <source>
        <dbReference type="ARBA" id="ARBA00005254"/>
    </source>
</evidence>
<dbReference type="InterPro" id="IPR001753">
    <property type="entry name" value="Enoyl-CoA_hydra/iso"/>
</dbReference>
<dbReference type="PANTHER" id="PTHR43459">
    <property type="entry name" value="ENOYL-COA HYDRATASE"/>
    <property type="match status" value="1"/>
</dbReference>
<dbReference type="GO" id="GO:0016853">
    <property type="term" value="F:isomerase activity"/>
    <property type="evidence" value="ECO:0007669"/>
    <property type="project" value="UniProtKB-KW"/>
</dbReference>
<dbReference type="Pfam" id="PF00378">
    <property type="entry name" value="ECH_1"/>
    <property type="match status" value="1"/>
</dbReference>
<dbReference type="InterPro" id="IPR014748">
    <property type="entry name" value="Enoyl-CoA_hydra_C"/>
</dbReference>
<evidence type="ECO:0000313" key="4">
    <source>
        <dbReference type="EMBL" id="NBG95386.1"/>
    </source>
</evidence>
<reference evidence="4 5" key="1">
    <citation type="journal article" date="2016" name="Int. J. Syst. Evol. Microbiol.">
        <title>Pyruvatibacter mobilis gen. nov., sp. nov., a marine bacterium from the culture broth of Picochlorum sp. 122.</title>
        <authorList>
            <person name="Wang G."/>
            <person name="Tang M."/>
            <person name="Wu H."/>
            <person name="Dai S."/>
            <person name="Li T."/>
            <person name="Chen C."/>
            <person name="He H."/>
            <person name="Fan J."/>
            <person name="Xiang W."/>
            <person name="Li X."/>
        </authorList>
    </citation>
    <scope>NUCLEOTIDE SEQUENCE [LARGE SCALE GENOMIC DNA]</scope>
    <source>
        <strain evidence="4 5">GYP-11</strain>
    </source>
</reference>
<dbReference type="NCBIfam" id="NF005595">
    <property type="entry name" value="PRK07327.1"/>
    <property type="match status" value="1"/>
</dbReference>
<evidence type="ECO:0000256" key="3">
    <source>
        <dbReference type="SAM" id="MobiDB-lite"/>
    </source>
</evidence>
<dbReference type="OrthoDB" id="9795727at2"/>
<sequence>MATSYDGYSQLSFDRPHDRVLRITIDNEARLNALNADGHRELTYVWNEIDRDDSVNAVILRGRGKAFSAGGDFQMIEEVLDDFTALTGLWKEARDLVYNIANCNKPIVSAITGPCVGAGLAAALLADISIATPNAKIVDGHTRLGVAAGDHSVLIWPLLCGMAKAKYYLMLCEPIDGTEAERIGLVSRLVEEEELEATSIDIATRLAEGSPSAMRFTKYALNNVLRMFGPAFDASTALEMLGFTGPDPRESINARKEKRPPVFNPHSPL</sequence>
<dbReference type="Proteomes" id="UP000470384">
    <property type="component" value="Unassembled WGS sequence"/>
</dbReference>
<organism evidence="4 5">
    <name type="scientific">Pyruvatibacter mobilis</name>
    <dbReference type="NCBI Taxonomy" id="1712261"/>
    <lineage>
        <taxon>Bacteria</taxon>
        <taxon>Pseudomonadati</taxon>
        <taxon>Pseudomonadota</taxon>
        <taxon>Alphaproteobacteria</taxon>
        <taxon>Hyphomicrobiales</taxon>
        <taxon>Parvibaculaceae</taxon>
        <taxon>Pyruvatibacter</taxon>
    </lineage>
</organism>
<feature type="region of interest" description="Disordered" evidence="3">
    <location>
        <begin position="249"/>
        <end position="269"/>
    </location>
</feature>
<dbReference type="SUPFAM" id="SSF52096">
    <property type="entry name" value="ClpP/crotonase"/>
    <property type="match status" value="1"/>
</dbReference>